<dbReference type="InterPro" id="IPR035965">
    <property type="entry name" value="PAS-like_dom_sf"/>
</dbReference>
<dbReference type="Gene3D" id="3.30.450.40">
    <property type="match status" value="1"/>
</dbReference>
<comment type="function">
    <text evidence="13">Primarily acts as an independent SigF regulator that is sensitive to the osmosensory signal, mediating the cross talk of PknD with the SigF regulon. Possesses both phosphatase and kinase activities. The kinase domain functions as a classic anti-sigma factor-like kinase to phosphorylate the anti-anti-sigma factor domain at the canonical regulatory site, and the phosphatase domain antagonizes this activity.</text>
</comment>
<dbReference type="InterPro" id="IPR001610">
    <property type="entry name" value="PAC"/>
</dbReference>
<evidence type="ECO:0000256" key="2">
    <source>
        <dbReference type="ARBA" id="ARBA00022553"/>
    </source>
</evidence>
<keyword evidence="18" id="KW-1185">Reference proteome</keyword>
<dbReference type="InterPro" id="IPR003018">
    <property type="entry name" value="GAF"/>
</dbReference>
<dbReference type="InterPro" id="IPR000014">
    <property type="entry name" value="PAS"/>
</dbReference>
<evidence type="ECO:0000256" key="5">
    <source>
        <dbReference type="ARBA" id="ARBA00022741"/>
    </source>
</evidence>
<dbReference type="SMART" id="SM00331">
    <property type="entry name" value="PP2C_SIG"/>
    <property type="match status" value="1"/>
</dbReference>
<evidence type="ECO:0000256" key="11">
    <source>
        <dbReference type="ARBA" id="ARBA00023211"/>
    </source>
</evidence>
<dbReference type="InterPro" id="IPR013655">
    <property type="entry name" value="PAS_fold_3"/>
</dbReference>
<dbReference type="InterPro" id="IPR029016">
    <property type="entry name" value="GAF-like_dom_sf"/>
</dbReference>
<evidence type="ECO:0000256" key="7">
    <source>
        <dbReference type="ARBA" id="ARBA00022801"/>
    </source>
</evidence>
<evidence type="ECO:0000256" key="3">
    <source>
        <dbReference type="ARBA" id="ARBA00022679"/>
    </source>
</evidence>
<sequence>MWRLRKTMFLRLDPNALDVLPVGVLLTGGSDHRLLYTNRACQEMVGQLELGVPIQEALSDVCLEDDFAPFDRVLETGDATTVEAIPFKYDEQGRLRFASLSMLKIMREDGEGLLVVAVEVTDRVAAGRPTGSVAGDQERLLQRYQSLVQLQTQAVWVADPMGAVSEPIAGWQQLTGQSWEEHRGDGWLNAVHPDDRESAKERWAGAVERKRNLDKVHRVRTPDGAYRHVRVRALPIVEDGAIVEWVGTIADIEQEWQEEQHRLLLDQVAAATANLADLDEVLRALAEVIVPNLADGCSIYLLPGLEDQSIPRPVVGERLVSLVPDEPMSTGRQVFSPASAFAKAIRSRRPSLHVFPGKQPPPGITPPNVEDWLRLADVNSVALVPVIVDGEVAAMLVAGACGEREPLGKAEVDLLGRMLDHAHDHLRNAMQFQRTQRIALALQNCLLPDPPDVPGLEVTARYRPSATAEEVGGDWYDSFVLPDGSMVLTIGDVAGHDLTAAVTMSQMRNALRGLAIDRREPPGDILRRLNVATEILYPEDTGTCILARLEYQGNREWQLHYSVAGHPPPLLVTQDGEARYLEDAVNPILGVGYDMPRTSTVATLRPGSTLLLYTDGLVEVPGGHLDAGLECLRRAAASMAGASLEALCDELLSRMPMMPVARRDDIAIIAVQLPRV</sequence>
<dbReference type="AlphaFoldDB" id="A0A5C4WNI0"/>
<evidence type="ECO:0000259" key="16">
    <source>
        <dbReference type="PROSITE" id="PS50112"/>
    </source>
</evidence>
<keyword evidence="2" id="KW-0597">Phosphoprotein</keyword>
<dbReference type="InterPro" id="IPR013656">
    <property type="entry name" value="PAS_4"/>
</dbReference>
<evidence type="ECO:0000256" key="4">
    <source>
        <dbReference type="ARBA" id="ARBA00022723"/>
    </source>
</evidence>
<dbReference type="Gene3D" id="3.60.40.10">
    <property type="entry name" value="PPM-type phosphatase domain"/>
    <property type="match status" value="1"/>
</dbReference>
<evidence type="ECO:0000313" key="18">
    <source>
        <dbReference type="Proteomes" id="UP000312512"/>
    </source>
</evidence>
<dbReference type="Pfam" id="PF08447">
    <property type="entry name" value="PAS_3"/>
    <property type="match status" value="1"/>
</dbReference>
<dbReference type="Pfam" id="PF13185">
    <property type="entry name" value="GAF_2"/>
    <property type="match status" value="1"/>
</dbReference>
<keyword evidence="11" id="KW-0464">Manganese</keyword>
<keyword evidence="5" id="KW-0547">Nucleotide-binding</keyword>
<evidence type="ECO:0000256" key="8">
    <source>
        <dbReference type="ARBA" id="ARBA00022840"/>
    </source>
</evidence>
<evidence type="ECO:0000256" key="1">
    <source>
        <dbReference type="ARBA" id="ARBA00013081"/>
    </source>
</evidence>
<name>A0A5C4WNI0_9ACTN</name>
<dbReference type="GO" id="GO:0004722">
    <property type="term" value="F:protein serine/threonine phosphatase activity"/>
    <property type="evidence" value="ECO:0007669"/>
    <property type="project" value="UniProtKB-EC"/>
</dbReference>
<dbReference type="OrthoDB" id="118142at2"/>
<keyword evidence="10" id="KW-0904">Protein phosphatase</keyword>
<accession>A0A5C4WNI0</accession>
<evidence type="ECO:0000256" key="6">
    <source>
        <dbReference type="ARBA" id="ARBA00022777"/>
    </source>
</evidence>
<dbReference type="InterPro" id="IPR001932">
    <property type="entry name" value="PPM-type_phosphatase-like_dom"/>
</dbReference>
<dbReference type="SUPFAM" id="SSF81606">
    <property type="entry name" value="PP2C-like"/>
    <property type="match status" value="1"/>
</dbReference>
<protein>
    <recommendedName>
        <fullName evidence="1">protein-serine/threonine phosphatase</fullName>
        <ecNumber evidence="1">3.1.3.16</ecNumber>
    </recommendedName>
    <alternativeName>
        <fullName evidence="15">Protein-serine/threonine phosphatase</fullName>
    </alternativeName>
    <alternativeName>
        <fullName evidence="14">Serine/threonine-protein kinase</fullName>
    </alternativeName>
</protein>
<dbReference type="NCBIfam" id="TIGR00229">
    <property type="entry name" value="sensory_box"/>
    <property type="match status" value="1"/>
</dbReference>
<evidence type="ECO:0000256" key="13">
    <source>
        <dbReference type="ARBA" id="ARBA00056274"/>
    </source>
</evidence>
<keyword evidence="9" id="KW-0460">Magnesium</keyword>
<dbReference type="InterPro" id="IPR036457">
    <property type="entry name" value="PPM-type-like_dom_sf"/>
</dbReference>
<dbReference type="GO" id="GO:0005524">
    <property type="term" value="F:ATP binding"/>
    <property type="evidence" value="ECO:0007669"/>
    <property type="project" value="UniProtKB-KW"/>
</dbReference>
<organism evidence="17 18">
    <name type="scientific">Nonomuraea phyllanthi</name>
    <dbReference type="NCBI Taxonomy" id="2219224"/>
    <lineage>
        <taxon>Bacteria</taxon>
        <taxon>Bacillati</taxon>
        <taxon>Actinomycetota</taxon>
        <taxon>Actinomycetes</taxon>
        <taxon>Streptosporangiales</taxon>
        <taxon>Streptosporangiaceae</taxon>
        <taxon>Nonomuraea</taxon>
    </lineage>
</organism>
<evidence type="ECO:0000313" key="17">
    <source>
        <dbReference type="EMBL" id="KAB8194922.1"/>
    </source>
</evidence>
<dbReference type="SMART" id="SM00091">
    <property type="entry name" value="PAS"/>
    <property type="match status" value="2"/>
</dbReference>
<keyword evidence="4" id="KW-0479">Metal-binding</keyword>
<keyword evidence="6" id="KW-0418">Kinase</keyword>
<keyword evidence="3" id="KW-0808">Transferase</keyword>
<dbReference type="EC" id="3.1.3.16" evidence="1"/>
<dbReference type="Pfam" id="PF07228">
    <property type="entry name" value="SpoIIE"/>
    <property type="match status" value="1"/>
</dbReference>
<dbReference type="PROSITE" id="PS50112">
    <property type="entry name" value="PAS"/>
    <property type="match status" value="1"/>
</dbReference>
<evidence type="ECO:0000256" key="12">
    <source>
        <dbReference type="ARBA" id="ARBA00047761"/>
    </source>
</evidence>
<feature type="domain" description="PAS" evidence="16">
    <location>
        <begin position="140"/>
        <end position="210"/>
    </location>
</feature>
<dbReference type="Proteomes" id="UP000312512">
    <property type="component" value="Unassembled WGS sequence"/>
</dbReference>
<dbReference type="GO" id="GO:0046872">
    <property type="term" value="F:metal ion binding"/>
    <property type="evidence" value="ECO:0007669"/>
    <property type="project" value="UniProtKB-KW"/>
</dbReference>
<reference evidence="17 18" key="1">
    <citation type="submission" date="2019-10" db="EMBL/GenBank/DDBJ databases">
        <title>Nonomuraea sp. nov., isolated from Phyllanthus amarus.</title>
        <authorList>
            <person name="Klykleung N."/>
            <person name="Tanasupawat S."/>
        </authorList>
    </citation>
    <scope>NUCLEOTIDE SEQUENCE [LARGE SCALE GENOMIC DNA]</scope>
    <source>
        <strain evidence="17 18">PA1-10</strain>
    </source>
</reference>
<dbReference type="SMART" id="SM00065">
    <property type="entry name" value="GAF"/>
    <property type="match status" value="1"/>
</dbReference>
<proteinExistence type="predicted"/>
<dbReference type="PANTHER" id="PTHR43156">
    <property type="entry name" value="STAGE II SPORULATION PROTEIN E-RELATED"/>
    <property type="match status" value="1"/>
</dbReference>
<evidence type="ECO:0000256" key="9">
    <source>
        <dbReference type="ARBA" id="ARBA00022842"/>
    </source>
</evidence>
<comment type="catalytic activity">
    <reaction evidence="12">
        <text>O-phospho-L-seryl-[protein] + H2O = L-seryl-[protein] + phosphate</text>
        <dbReference type="Rhea" id="RHEA:20629"/>
        <dbReference type="Rhea" id="RHEA-COMP:9863"/>
        <dbReference type="Rhea" id="RHEA-COMP:11604"/>
        <dbReference type="ChEBI" id="CHEBI:15377"/>
        <dbReference type="ChEBI" id="CHEBI:29999"/>
        <dbReference type="ChEBI" id="CHEBI:43474"/>
        <dbReference type="ChEBI" id="CHEBI:83421"/>
        <dbReference type="EC" id="3.1.3.16"/>
    </reaction>
</comment>
<dbReference type="GO" id="GO:0016301">
    <property type="term" value="F:kinase activity"/>
    <property type="evidence" value="ECO:0007669"/>
    <property type="project" value="UniProtKB-KW"/>
</dbReference>
<comment type="caution">
    <text evidence="17">The sequence shown here is derived from an EMBL/GenBank/DDBJ whole genome shotgun (WGS) entry which is preliminary data.</text>
</comment>
<dbReference type="SUPFAM" id="SSF55781">
    <property type="entry name" value="GAF domain-like"/>
    <property type="match status" value="1"/>
</dbReference>
<gene>
    <name evidence="17" type="ORF">FH608_015460</name>
</gene>
<keyword evidence="7" id="KW-0378">Hydrolase</keyword>
<dbReference type="InterPro" id="IPR052016">
    <property type="entry name" value="Bact_Sigma-Reg"/>
</dbReference>
<evidence type="ECO:0000256" key="10">
    <source>
        <dbReference type="ARBA" id="ARBA00022912"/>
    </source>
</evidence>
<dbReference type="CDD" id="cd00130">
    <property type="entry name" value="PAS"/>
    <property type="match status" value="1"/>
</dbReference>
<dbReference type="SMART" id="SM00086">
    <property type="entry name" value="PAC"/>
    <property type="match status" value="1"/>
</dbReference>
<dbReference type="Pfam" id="PF08448">
    <property type="entry name" value="PAS_4"/>
    <property type="match status" value="1"/>
</dbReference>
<evidence type="ECO:0000256" key="14">
    <source>
        <dbReference type="ARBA" id="ARBA00075117"/>
    </source>
</evidence>
<dbReference type="SUPFAM" id="SSF55785">
    <property type="entry name" value="PYP-like sensor domain (PAS domain)"/>
    <property type="match status" value="2"/>
</dbReference>
<keyword evidence="8" id="KW-0067">ATP-binding</keyword>
<dbReference type="FunFam" id="3.60.40.10:FF:000005">
    <property type="entry name" value="Serine/threonine protein phosphatase"/>
    <property type="match status" value="1"/>
</dbReference>
<dbReference type="Gene3D" id="3.30.450.20">
    <property type="entry name" value="PAS domain"/>
    <property type="match status" value="2"/>
</dbReference>
<dbReference type="EMBL" id="VDLX02000005">
    <property type="protein sequence ID" value="KAB8194922.1"/>
    <property type="molecule type" value="Genomic_DNA"/>
</dbReference>
<dbReference type="PANTHER" id="PTHR43156:SF2">
    <property type="entry name" value="STAGE II SPORULATION PROTEIN E"/>
    <property type="match status" value="1"/>
</dbReference>
<evidence type="ECO:0000256" key="15">
    <source>
        <dbReference type="ARBA" id="ARBA00081350"/>
    </source>
</evidence>